<evidence type="ECO:0000259" key="4">
    <source>
        <dbReference type="Pfam" id="PF00122"/>
    </source>
</evidence>
<reference evidence="5 6" key="1">
    <citation type="journal article" date="2006" name="Science">
        <title>Phytophthora genome sequences uncover evolutionary origins and mechanisms of pathogenesis.</title>
        <authorList>
            <person name="Tyler B.M."/>
            <person name="Tripathy S."/>
            <person name="Zhang X."/>
            <person name="Dehal P."/>
            <person name="Jiang R.H."/>
            <person name="Aerts A."/>
            <person name="Arredondo F.D."/>
            <person name="Baxter L."/>
            <person name="Bensasson D."/>
            <person name="Beynon J.L."/>
            <person name="Chapman J."/>
            <person name="Damasceno C.M."/>
            <person name="Dorrance A.E."/>
            <person name="Dou D."/>
            <person name="Dickerman A.W."/>
            <person name="Dubchak I.L."/>
            <person name="Garbelotto M."/>
            <person name="Gijzen M."/>
            <person name="Gordon S.G."/>
            <person name="Govers F."/>
            <person name="Grunwald N.J."/>
            <person name="Huang W."/>
            <person name="Ivors K.L."/>
            <person name="Jones R.W."/>
            <person name="Kamoun S."/>
            <person name="Krampis K."/>
            <person name="Lamour K.H."/>
            <person name="Lee M.K."/>
            <person name="McDonald W.H."/>
            <person name="Medina M."/>
            <person name="Meijer H.J."/>
            <person name="Nordberg E.K."/>
            <person name="Maclean D.J."/>
            <person name="Ospina-Giraldo M.D."/>
            <person name="Morris P.F."/>
            <person name="Phuntumart V."/>
            <person name="Putnam N.H."/>
            <person name="Rash S."/>
            <person name="Rose J.K."/>
            <person name="Sakihama Y."/>
            <person name="Salamov A.A."/>
            <person name="Savidor A."/>
            <person name="Scheuring C.F."/>
            <person name="Smith B.M."/>
            <person name="Sobral B.W."/>
            <person name="Terry A."/>
            <person name="Torto-Alalibo T.A."/>
            <person name="Win J."/>
            <person name="Xu Z."/>
            <person name="Zhang H."/>
            <person name="Grigoriev I.V."/>
            <person name="Rokhsar D.S."/>
            <person name="Boore J.L."/>
        </authorList>
    </citation>
    <scope>NUCLEOTIDE SEQUENCE [LARGE SCALE GENOMIC DNA]</scope>
    <source>
        <strain evidence="5 6">P6497</strain>
    </source>
</reference>
<protein>
    <recommendedName>
        <fullName evidence="4">P-type ATPase A domain-containing protein</fullName>
    </recommendedName>
</protein>
<dbReference type="Pfam" id="PF00122">
    <property type="entry name" value="E1-E2_ATPase"/>
    <property type="match status" value="1"/>
</dbReference>
<keyword evidence="2" id="KW-1003">Cell membrane</keyword>
<dbReference type="RefSeq" id="XP_009537408.1">
    <property type="nucleotide sequence ID" value="XM_009539113.1"/>
</dbReference>
<dbReference type="GeneID" id="20661507"/>
<dbReference type="GO" id="GO:0005886">
    <property type="term" value="C:plasma membrane"/>
    <property type="evidence" value="ECO:0007669"/>
    <property type="project" value="UniProtKB-SubCell"/>
</dbReference>
<evidence type="ECO:0000256" key="2">
    <source>
        <dbReference type="ARBA" id="ARBA00022475"/>
    </source>
</evidence>
<dbReference type="GO" id="GO:0030007">
    <property type="term" value="P:intracellular potassium ion homeostasis"/>
    <property type="evidence" value="ECO:0007669"/>
    <property type="project" value="TreeGrafter"/>
</dbReference>
<dbReference type="Proteomes" id="UP000002640">
    <property type="component" value="Unassembled WGS sequence"/>
</dbReference>
<dbReference type="SMR" id="G5ACY2"/>
<keyword evidence="2" id="KW-0472">Membrane</keyword>
<feature type="region of interest" description="Disordered" evidence="3">
    <location>
        <begin position="136"/>
        <end position="157"/>
    </location>
</feature>
<dbReference type="PANTHER" id="PTHR43294">
    <property type="entry name" value="SODIUM/POTASSIUM-TRANSPORTING ATPASE SUBUNIT ALPHA"/>
    <property type="match status" value="1"/>
</dbReference>
<gene>
    <name evidence="5" type="ORF">PHYSODRAFT_530636</name>
</gene>
<dbReference type="EMBL" id="JH159163">
    <property type="protein sequence ID" value="EGZ06644.1"/>
    <property type="molecule type" value="Genomic_DNA"/>
</dbReference>
<comment type="subcellular location">
    <subcellularLocation>
        <location evidence="1">Cell membrane</location>
        <topology evidence="1">Multi-pass membrane protein</topology>
    </subcellularLocation>
</comment>
<dbReference type="InterPro" id="IPR008250">
    <property type="entry name" value="ATPase_P-typ_transduc_dom_A_sf"/>
</dbReference>
<accession>G5ACY2</accession>
<sequence length="233" mass="25101">LLQDYQRPATIADFVAEVGVDPALGLSRDDAMTRRALYGANRVTPPVNCPSWVCCLLPCLMRTASMQAYQEALPRESTVRRRVAAAQGQPATRRMRMDAMSLVYGDVVELKAGDVAGADLRVVECSDDCVLDQSTLVGDDGEDEEAGQGGGRKHVTTDTPPAHLHQDPLHCGNIVPMTASVLQGKAVAVVVSTGDRTLWGRLVTHHEWPPAPGSVLRKKVEKGDEAEHTSLIV</sequence>
<dbReference type="GO" id="GO:0005391">
    <property type="term" value="F:P-type sodium:potassium-exchanging transporter activity"/>
    <property type="evidence" value="ECO:0007669"/>
    <property type="project" value="TreeGrafter"/>
</dbReference>
<dbReference type="SUPFAM" id="SSF81653">
    <property type="entry name" value="Calcium ATPase, transduction domain A"/>
    <property type="match status" value="1"/>
</dbReference>
<dbReference type="InterPro" id="IPR059000">
    <property type="entry name" value="ATPase_P-type_domA"/>
</dbReference>
<dbReference type="GO" id="GO:0006883">
    <property type="term" value="P:intracellular sodium ion homeostasis"/>
    <property type="evidence" value="ECO:0007669"/>
    <property type="project" value="TreeGrafter"/>
</dbReference>
<dbReference type="KEGG" id="psoj:PHYSODRAFT_530636"/>
<proteinExistence type="predicted"/>
<evidence type="ECO:0000256" key="1">
    <source>
        <dbReference type="ARBA" id="ARBA00004651"/>
    </source>
</evidence>
<dbReference type="GO" id="GO:0036376">
    <property type="term" value="P:sodium ion export across plasma membrane"/>
    <property type="evidence" value="ECO:0007669"/>
    <property type="project" value="TreeGrafter"/>
</dbReference>
<dbReference type="GO" id="GO:1902600">
    <property type="term" value="P:proton transmembrane transport"/>
    <property type="evidence" value="ECO:0007669"/>
    <property type="project" value="TreeGrafter"/>
</dbReference>
<dbReference type="InterPro" id="IPR050510">
    <property type="entry name" value="Cation_transp_ATPase_P-type"/>
</dbReference>
<keyword evidence="6" id="KW-1185">Reference proteome</keyword>
<evidence type="ECO:0000313" key="6">
    <source>
        <dbReference type="Proteomes" id="UP000002640"/>
    </source>
</evidence>
<dbReference type="AlphaFoldDB" id="G5ACY2"/>
<evidence type="ECO:0000256" key="3">
    <source>
        <dbReference type="SAM" id="MobiDB-lite"/>
    </source>
</evidence>
<name>G5ACY2_PHYSP</name>
<organism evidence="5 6">
    <name type="scientific">Phytophthora sojae (strain P6497)</name>
    <name type="common">Soybean stem and root rot agent</name>
    <name type="synonym">Phytophthora megasperma f. sp. glycines</name>
    <dbReference type="NCBI Taxonomy" id="1094619"/>
    <lineage>
        <taxon>Eukaryota</taxon>
        <taxon>Sar</taxon>
        <taxon>Stramenopiles</taxon>
        <taxon>Oomycota</taxon>
        <taxon>Peronosporomycetes</taxon>
        <taxon>Peronosporales</taxon>
        <taxon>Peronosporaceae</taxon>
        <taxon>Phytophthora</taxon>
    </lineage>
</organism>
<evidence type="ECO:0000313" key="5">
    <source>
        <dbReference type="EMBL" id="EGZ06644.1"/>
    </source>
</evidence>
<feature type="non-terminal residue" evidence="5">
    <location>
        <position position="1"/>
    </location>
</feature>
<feature type="domain" description="P-type ATPase A" evidence="4">
    <location>
        <begin position="93"/>
        <end position="205"/>
    </location>
</feature>
<dbReference type="GO" id="GO:1990573">
    <property type="term" value="P:potassium ion import across plasma membrane"/>
    <property type="evidence" value="ECO:0007669"/>
    <property type="project" value="TreeGrafter"/>
</dbReference>
<dbReference type="InParanoid" id="G5ACY2"/>
<dbReference type="OMA" id="CCLLPCI"/>
<dbReference type="Gene3D" id="2.70.150.10">
    <property type="entry name" value="Calcium-transporting ATPase, cytoplasmic transduction domain A"/>
    <property type="match status" value="1"/>
</dbReference>
<dbReference type="PANTHER" id="PTHR43294:SF21">
    <property type="entry name" value="CATION TRANSPORTING ATPASE"/>
    <property type="match status" value="1"/>
</dbReference>